<dbReference type="Gene3D" id="3.50.50.60">
    <property type="entry name" value="FAD/NAD(P)-binding domain"/>
    <property type="match status" value="3"/>
</dbReference>
<proteinExistence type="inferred from homology"/>
<keyword evidence="4" id="KW-0521">NADP</keyword>
<gene>
    <name evidence="8" type="ORF">L1049_012257</name>
</gene>
<dbReference type="PANTHER" id="PTHR23023">
    <property type="entry name" value="DIMETHYLANILINE MONOOXYGENASE"/>
    <property type="match status" value="1"/>
</dbReference>
<evidence type="ECO:0000256" key="7">
    <source>
        <dbReference type="RuleBase" id="RU361177"/>
    </source>
</evidence>
<dbReference type="GO" id="GO:0050661">
    <property type="term" value="F:NADP binding"/>
    <property type="evidence" value="ECO:0007669"/>
    <property type="project" value="InterPro"/>
</dbReference>
<evidence type="ECO:0000256" key="1">
    <source>
        <dbReference type="ARBA" id="ARBA00009183"/>
    </source>
</evidence>
<dbReference type="InterPro" id="IPR020946">
    <property type="entry name" value="Flavin_mOase-like"/>
</dbReference>
<dbReference type="PRINTS" id="PR00370">
    <property type="entry name" value="FMOXYGENASE"/>
</dbReference>
<keyword evidence="9" id="KW-1185">Reference proteome</keyword>
<evidence type="ECO:0000256" key="5">
    <source>
        <dbReference type="ARBA" id="ARBA00023002"/>
    </source>
</evidence>
<dbReference type="EMBL" id="JBBPBK010000006">
    <property type="protein sequence ID" value="KAK9283998.1"/>
    <property type="molecule type" value="Genomic_DNA"/>
</dbReference>
<dbReference type="AlphaFoldDB" id="A0AAP0RSH1"/>
<dbReference type="InterPro" id="IPR050346">
    <property type="entry name" value="FMO-like"/>
</dbReference>
<sequence>MSGIEKWPGYQIHSHNYRVPEPFRGQIVVLIGYETSARDISREIARVAKEVHMAARAPDVEVSKLKSHDNLWQHKMIERVYEDGNVRFQDGSSVFADTILYCTGYKYHYPFLETNGIVTVDDNRVGPLYKHIFPPRLAPWLSFVGIPKKDTRFQSVELQSKWVARVLSGKVLLPTKEEMMASVNEYYQLMEKTGIPKRFTHVLYPNEIEYKHWLAAQNGLPPLEEWRDRMFTESFKLVNSQDGCKDQWDDDYWTAVIESKMWYLGLKFEYSSLDFRGIEKWPRYQIHSHNYRVPEPFSGQIVVLIGYGPSAFDISRDIARVAKEVHIAARAPDVRVSKLDNHDNLWQHKMIERVYEDGNVSFQEGSSVFADTILYCTGYDPKCLIFHIVCMETVPADIIYIVASFSSVCYLG</sequence>
<accession>A0AAP0RSH1</accession>
<evidence type="ECO:0000256" key="6">
    <source>
        <dbReference type="ARBA" id="ARBA00023033"/>
    </source>
</evidence>
<evidence type="ECO:0000256" key="3">
    <source>
        <dbReference type="ARBA" id="ARBA00022827"/>
    </source>
</evidence>
<dbReference type="Proteomes" id="UP001415857">
    <property type="component" value="Unassembled WGS sequence"/>
</dbReference>
<evidence type="ECO:0000313" key="9">
    <source>
        <dbReference type="Proteomes" id="UP001415857"/>
    </source>
</evidence>
<dbReference type="GO" id="GO:0004499">
    <property type="term" value="F:N,N-dimethylaniline monooxygenase activity"/>
    <property type="evidence" value="ECO:0007669"/>
    <property type="project" value="InterPro"/>
</dbReference>
<keyword evidence="5 7" id="KW-0560">Oxidoreductase</keyword>
<dbReference type="SUPFAM" id="SSF51905">
    <property type="entry name" value="FAD/NAD(P)-binding domain"/>
    <property type="match status" value="3"/>
</dbReference>
<comment type="similarity">
    <text evidence="1 7">Belongs to the FMO family.</text>
</comment>
<protein>
    <recommendedName>
        <fullName evidence="7">Flavin-containing monooxygenase</fullName>
        <ecNumber evidence="7">1.-.-.-</ecNumber>
    </recommendedName>
</protein>
<dbReference type="EC" id="1.-.-.-" evidence="7"/>
<keyword evidence="6 7" id="KW-0503">Monooxygenase</keyword>
<dbReference type="InterPro" id="IPR036188">
    <property type="entry name" value="FAD/NAD-bd_sf"/>
</dbReference>
<name>A0AAP0RSH1_LIQFO</name>
<dbReference type="InterPro" id="IPR000960">
    <property type="entry name" value="Flavin_mOase"/>
</dbReference>
<evidence type="ECO:0000256" key="4">
    <source>
        <dbReference type="ARBA" id="ARBA00022857"/>
    </source>
</evidence>
<evidence type="ECO:0000313" key="8">
    <source>
        <dbReference type="EMBL" id="KAK9283998.1"/>
    </source>
</evidence>
<reference evidence="8 9" key="1">
    <citation type="journal article" date="2024" name="Plant J.">
        <title>Genome sequences and population genomics reveal climatic adaptation and genomic divergence between two closely related sweetgum species.</title>
        <authorList>
            <person name="Xu W.Q."/>
            <person name="Ren C.Q."/>
            <person name="Zhang X.Y."/>
            <person name="Comes H.P."/>
            <person name="Liu X.H."/>
            <person name="Li Y.G."/>
            <person name="Kettle C.J."/>
            <person name="Jalonen R."/>
            <person name="Gaisberger H."/>
            <person name="Ma Y.Z."/>
            <person name="Qiu Y.X."/>
        </authorList>
    </citation>
    <scope>NUCLEOTIDE SEQUENCE [LARGE SCALE GENOMIC DNA]</scope>
    <source>
        <strain evidence="8">Hangzhou</strain>
    </source>
</reference>
<comment type="caution">
    <text evidence="8">The sequence shown here is derived from an EMBL/GenBank/DDBJ whole genome shotgun (WGS) entry which is preliminary data.</text>
</comment>
<dbReference type="FunFam" id="3.50.50.60:FF:000099">
    <property type="entry name" value="Flavin-containing monooxygenase"/>
    <property type="match status" value="2"/>
</dbReference>
<keyword evidence="2 7" id="KW-0285">Flavoprotein</keyword>
<dbReference type="Pfam" id="PF00743">
    <property type="entry name" value="FMO-like"/>
    <property type="match status" value="3"/>
</dbReference>
<evidence type="ECO:0000256" key="2">
    <source>
        <dbReference type="ARBA" id="ARBA00022630"/>
    </source>
</evidence>
<dbReference type="GO" id="GO:0050660">
    <property type="term" value="F:flavin adenine dinucleotide binding"/>
    <property type="evidence" value="ECO:0007669"/>
    <property type="project" value="InterPro"/>
</dbReference>
<comment type="cofactor">
    <cofactor evidence="7">
        <name>FAD</name>
        <dbReference type="ChEBI" id="CHEBI:57692"/>
    </cofactor>
</comment>
<keyword evidence="3 7" id="KW-0274">FAD</keyword>
<organism evidence="8 9">
    <name type="scientific">Liquidambar formosana</name>
    <name type="common">Formosan gum</name>
    <dbReference type="NCBI Taxonomy" id="63359"/>
    <lineage>
        <taxon>Eukaryota</taxon>
        <taxon>Viridiplantae</taxon>
        <taxon>Streptophyta</taxon>
        <taxon>Embryophyta</taxon>
        <taxon>Tracheophyta</taxon>
        <taxon>Spermatophyta</taxon>
        <taxon>Magnoliopsida</taxon>
        <taxon>eudicotyledons</taxon>
        <taxon>Gunneridae</taxon>
        <taxon>Pentapetalae</taxon>
        <taxon>Saxifragales</taxon>
        <taxon>Altingiaceae</taxon>
        <taxon>Liquidambar</taxon>
    </lineage>
</organism>